<name>A0A1Q8QMN0_9FIRM</name>
<organism evidence="8 9">
    <name type="scientific">Desulfosporosinus metallidurans</name>
    <dbReference type="NCBI Taxonomy" id="1888891"/>
    <lineage>
        <taxon>Bacteria</taxon>
        <taxon>Bacillati</taxon>
        <taxon>Bacillota</taxon>
        <taxon>Clostridia</taxon>
        <taxon>Eubacteriales</taxon>
        <taxon>Desulfitobacteriaceae</taxon>
        <taxon>Desulfosporosinus</taxon>
    </lineage>
</organism>
<dbReference type="GO" id="GO:0015109">
    <property type="term" value="F:chromate transmembrane transporter activity"/>
    <property type="evidence" value="ECO:0007669"/>
    <property type="project" value="InterPro"/>
</dbReference>
<protein>
    <submittedName>
        <fullName evidence="8">Uncharacterized protein</fullName>
    </submittedName>
</protein>
<feature type="transmembrane region" description="Helical" evidence="7">
    <location>
        <begin position="7"/>
        <end position="26"/>
    </location>
</feature>
<comment type="caution">
    <text evidence="8">The sequence shown here is derived from an EMBL/GenBank/DDBJ whole genome shotgun (WGS) entry which is preliminary data.</text>
</comment>
<feature type="transmembrane region" description="Helical" evidence="7">
    <location>
        <begin position="32"/>
        <end position="55"/>
    </location>
</feature>
<dbReference type="AlphaFoldDB" id="A0A1Q8QMN0"/>
<accession>A0A1Q8QMN0</accession>
<gene>
    <name evidence="8" type="ORF">DSOL_3981</name>
</gene>
<evidence type="ECO:0000256" key="3">
    <source>
        <dbReference type="ARBA" id="ARBA00022475"/>
    </source>
</evidence>
<dbReference type="GO" id="GO:0005886">
    <property type="term" value="C:plasma membrane"/>
    <property type="evidence" value="ECO:0007669"/>
    <property type="project" value="UniProtKB-SubCell"/>
</dbReference>
<reference evidence="8 9" key="1">
    <citation type="submission" date="2016-09" db="EMBL/GenBank/DDBJ databases">
        <title>Complete genome of Desulfosporosinus sp. OL.</title>
        <authorList>
            <person name="Mardanov A."/>
            <person name="Beletsky A."/>
            <person name="Panova A."/>
            <person name="Karnachuk O."/>
            <person name="Ravin N."/>
        </authorList>
    </citation>
    <scope>NUCLEOTIDE SEQUENCE [LARGE SCALE GENOMIC DNA]</scope>
    <source>
        <strain evidence="8 9">OL</strain>
    </source>
</reference>
<dbReference type="STRING" id="1888891.DSOL_3981"/>
<evidence type="ECO:0000256" key="4">
    <source>
        <dbReference type="ARBA" id="ARBA00022692"/>
    </source>
</evidence>
<comment type="similarity">
    <text evidence="2">Belongs to the chromate ion transporter (CHR) (TC 2.A.51) family.</text>
</comment>
<evidence type="ECO:0000256" key="2">
    <source>
        <dbReference type="ARBA" id="ARBA00005262"/>
    </source>
</evidence>
<dbReference type="InterPro" id="IPR003370">
    <property type="entry name" value="Chromate_transpt"/>
</dbReference>
<keyword evidence="6 7" id="KW-0472">Membrane</keyword>
<keyword evidence="4 7" id="KW-0812">Transmembrane</keyword>
<evidence type="ECO:0000256" key="1">
    <source>
        <dbReference type="ARBA" id="ARBA00004651"/>
    </source>
</evidence>
<dbReference type="RefSeq" id="WP_075366395.1">
    <property type="nucleotide sequence ID" value="NZ_MLBF01000041.1"/>
</dbReference>
<sequence>MVLATAALILPSFLIIVLLSGLFLTWEGNHLVRGAMAGLTAGVVGLMLAVVWALVKKFPRRWYYYMSTSCALLASLYLKLNPIWLVLLGGGQERSRYWFKEFVLNQDLETQLTSERM</sequence>
<proteinExistence type="inferred from homology"/>
<keyword evidence="3" id="KW-1003">Cell membrane</keyword>
<evidence type="ECO:0000313" key="8">
    <source>
        <dbReference type="EMBL" id="OLN28603.1"/>
    </source>
</evidence>
<evidence type="ECO:0000256" key="5">
    <source>
        <dbReference type="ARBA" id="ARBA00022989"/>
    </source>
</evidence>
<dbReference type="EMBL" id="MLBF01000041">
    <property type="protein sequence ID" value="OLN28603.1"/>
    <property type="molecule type" value="Genomic_DNA"/>
</dbReference>
<dbReference type="Pfam" id="PF02417">
    <property type="entry name" value="Chromate_transp"/>
    <property type="match status" value="1"/>
</dbReference>
<comment type="subcellular location">
    <subcellularLocation>
        <location evidence="1">Cell membrane</location>
        <topology evidence="1">Multi-pass membrane protein</topology>
    </subcellularLocation>
</comment>
<keyword evidence="9" id="KW-1185">Reference proteome</keyword>
<evidence type="ECO:0000256" key="6">
    <source>
        <dbReference type="ARBA" id="ARBA00023136"/>
    </source>
</evidence>
<evidence type="ECO:0000256" key="7">
    <source>
        <dbReference type="SAM" id="Phobius"/>
    </source>
</evidence>
<dbReference type="OrthoDB" id="9788907at2"/>
<keyword evidence="5 7" id="KW-1133">Transmembrane helix</keyword>
<evidence type="ECO:0000313" key="9">
    <source>
        <dbReference type="Proteomes" id="UP000186102"/>
    </source>
</evidence>
<dbReference type="Proteomes" id="UP000186102">
    <property type="component" value="Unassembled WGS sequence"/>
</dbReference>